<dbReference type="Proteomes" id="UP000199603">
    <property type="component" value="Unassembled WGS sequence"/>
</dbReference>
<reference evidence="1 2" key="1">
    <citation type="submission" date="2016-10" db="EMBL/GenBank/DDBJ databases">
        <authorList>
            <person name="de Groot N.N."/>
        </authorList>
    </citation>
    <scope>NUCLEOTIDE SEQUENCE [LARGE SCALE GENOMIC DNA]</scope>
    <source>
        <strain evidence="1 2">DSM 16957</strain>
    </source>
</reference>
<dbReference type="EMBL" id="FNAG01000002">
    <property type="protein sequence ID" value="SDD47169.1"/>
    <property type="molecule type" value="Genomic_DNA"/>
</dbReference>
<organism evidence="1 2">
    <name type="scientific">Aquimonas voraii</name>
    <dbReference type="NCBI Taxonomy" id="265719"/>
    <lineage>
        <taxon>Bacteria</taxon>
        <taxon>Pseudomonadati</taxon>
        <taxon>Pseudomonadota</taxon>
        <taxon>Gammaproteobacteria</taxon>
        <taxon>Lysobacterales</taxon>
        <taxon>Lysobacteraceae</taxon>
        <taxon>Aquimonas</taxon>
    </lineage>
</organism>
<dbReference type="AlphaFoldDB" id="A0A1G6V0N1"/>
<sequence length="266" mass="28468">MDAPAWAEALKLEGYYSDFSLQLEVEPQVVVAGRVASTRSTVASLGPSAASDVVLTLREDADIGLQTDGACSRTGFQTVRCRLGALQPGQELQTLQLPLLSDPDARGLRLLSGYVDSENPATADGPALHIDATWLSLVGEFDIGVRLLDDVPVLLPDDHLQWTVELDNRGPSSLIDGYLVLSTSNSARTQCLVHGNAACPDSIGRVYLAPGSRVELQVEIPRSELEGSPINFAVGALAMEGVRIGSRPMFVSLQYASSLYRNGFEN</sequence>
<dbReference type="RefSeq" id="WP_143006596.1">
    <property type="nucleotide sequence ID" value="NZ_FNAG01000002.1"/>
</dbReference>
<evidence type="ECO:0000313" key="2">
    <source>
        <dbReference type="Proteomes" id="UP000199603"/>
    </source>
</evidence>
<protein>
    <submittedName>
        <fullName evidence="1">Uncharacterized protein</fullName>
    </submittedName>
</protein>
<accession>A0A1G6V0N1</accession>
<dbReference type="STRING" id="265719.SAMN04488509_102588"/>
<evidence type="ECO:0000313" key="1">
    <source>
        <dbReference type="EMBL" id="SDD47169.1"/>
    </source>
</evidence>
<name>A0A1G6V0N1_9GAMM</name>
<gene>
    <name evidence="1" type="ORF">SAMN04488509_102588</name>
</gene>
<proteinExistence type="predicted"/>
<keyword evidence="2" id="KW-1185">Reference proteome</keyword>